<gene>
    <name evidence="1" type="ORF">HMPREF1051_2117</name>
</gene>
<reference evidence="1 2" key="1">
    <citation type="submission" date="2012-04" db="EMBL/GenBank/DDBJ databases">
        <authorList>
            <person name="Harkins D.M."/>
            <person name="Madupu R."/>
            <person name="Durkin A.S."/>
            <person name="Torralba M."/>
            <person name="Methe B."/>
            <person name="Sutton G.G."/>
            <person name="Nelson K.E."/>
        </authorList>
    </citation>
    <scope>NUCLEOTIDE SEQUENCE [LARGE SCALE GENOMIC DNA]</scope>
    <source>
        <strain evidence="1 2">VK64</strain>
    </source>
</reference>
<organism evidence="1 2">
    <name type="scientific">Neisseria sicca VK64</name>
    <dbReference type="NCBI Taxonomy" id="1095748"/>
    <lineage>
        <taxon>Bacteria</taxon>
        <taxon>Pseudomonadati</taxon>
        <taxon>Pseudomonadota</taxon>
        <taxon>Betaproteobacteria</taxon>
        <taxon>Neisseriales</taxon>
        <taxon>Neisseriaceae</taxon>
        <taxon>Neisseria</taxon>
    </lineage>
</organism>
<comment type="caution">
    <text evidence="1">The sequence shown here is derived from an EMBL/GenBank/DDBJ whole genome shotgun (WGS) entry which is preliminary data.</text>
</comment>
<dbReference type="Proteomes" id="UP000004473">
    <property type="component" value="Unassembled WGS sequence"/>
</dbReference>
<proteinExistence type="predicted"/>
<dbReference type="RefSeq" id="WP_003764228.1">
    <property type="nucleotide sequence ID" value="NZ_AJMT01000045.1"/>
</dbReference>
<evidence type="ECO:0000313" key="1">
    <source>
        <dbReference type="EMBL" id="EIG29786.1"/>
    </source>
</evidence>
<evidence type="ECO:0000313" key="2">
    <source>
        <dbReference type="Proteomes" id="UP000004473"/>
    </source>
</evidence>
<sequence length="112" mass="13569">MNFLDLLVYVEKRPLMYLSEKNMKILESFITGYYLCEGLNDIPSKKDDIFREKFYDWLIEQFDFLQTTHTWHGLIEQIAKFEKRDEFDCFFYYLKLFKENHGLGAVESEQPA</sequence>
<accession>I2NVC5</accession>
<protein>
    <submittedName>
        <fullName evidence="1">Uncharacterized protein</fullName>
    </submittedName>
</protein>
<name>I2NVC5_NEISI</name>
<dbReference type="AlphaFoldDB" id="I2NVC5"/>
<dbReference type="EMBL" id="AJMT01000045">
    <property type="protein sequence ID" value="EIG29786.1"/>
    <property type="molecule type" value="Genomic_DNA"/>
</dbReference>